<dbReference type="EC" id="2.7.13.3" evidence="2"/>
<dbReference type="SUPFAM" id="SSF55874">
    <property type="entry name" value="ATPase domain of HSP90 chaperone/DNA topoisomerase II/histidine kinase"/>
    <property type="match status" value="1"/>
</dbReference>
<keyword evidence="9" id="KW-1133">Transmembrane helix</keyword>
<gene>
    <name evidence="11" type="ORF">UG56_022685</name>
</gene>
<evidence type="ECO:0000256" key="6">
    <source>
        <dbReference type="ARBA" id="ARBA00022777"/>
    </source>
</evidence>
<keyword evidence="5" id="KW-0547">Nucleotide-binding</keyword>
<keyword evidence="8" id="KW-0902">Two-component regulatory system</keyword>
<accession>A0A1J4N0N4</accession>
<evidence type="ECO:0000256" key="1">
    <source>
        <dbReference type="ARBA" id="ARBA00000085"/>
    </source>
</evidence>
<keyword evidence="4" id="KW-0808">Transferase</keyword>
<keyword evidence="9" id="KW-0812">Transmembrane</keyword>
<evidence type="ECO:0000256" key="8">
    <source>
        <dbReference type="ARBA" id="ARBA00023012"/>
    </source>
</evidence>
<dbReference type="InterPro" id="IPR036890">
    <property type="entry name" value="HATPase_C_sf"/>
</dbReference>
<evidence type="ECO:0000256" key="2">
    <source>
        <dbReference type="ARBA" id="ARBA00012438"/>
    </source>
</evidence>
<dbReference type="GO" id="GO:0005524">
    <property type="term" value="F:ATP binding"/>
    <property type="evidence" value="ECO:0007669"/>
    <property type="project" value="UniProtKB-KW"/>
</dbReference>
<evidence type="ECO:0000256" key="9">
    <source>
        <dbReference type="SAM" id="Phobius"/>
    </source>
</evidence>
<evidence type="ECO:0000313" key="12">
    <source>
        <dbReference type="Proteomes" id="UP000033772"/>
    </source>
</evidence>
<protein>
    <recommendedName>
        <fullName evidence="2">histidine kinase</fullName>
        <ecNumber evidence="2">2.7.13.3</ecNumber>
    </recommendedName>
</protein>
<proteinExistence type="predicted"/>
<comment type="caution">
    <text evidence="11">The sequence shown here is derived from an EMBL/GenBank/DDBJ whole genome shotgun (WGS) entry which is preliminary data.</text>
</comment>
<keyword evidence="3" id="KW-0597">Phosphoprotein</keyword>
<comment type="catalytic activity">
    <reaction evidence="1">
        <text>ATP + protein L-histidine = ADP + protein N-phospho-L-histidine.</text>
        <dbReference type="EC" id="2.7.13.3"/>
    </reaction>
</comment>
<keyword evidence="6" id="KW-0418">Kinase</keyword>
<name>A0A1J4N0N4_9ACTN</name>
<dbReference type="PANTHER" id="PTHR24421:SF10">
    <property type="entry name" value="NITRATE_NITRITE SENSOR PROTEIN NARQ"/>
    <property type="match status" value="1"/>
</dbReference>
<dbReference type="Proteomes" id="UP000033772">
    <property type="component" value="Unassembled WGS sequence"/>
</dbReference>
<keyword evidence="9" id="KW-0472">Membrane</keyword>
<keyword evidence="12" id="KW-1185">Reference proteome</keyword>
<dbReference type="Gene3D" id="3.30.565.10">
    <property type="entry name" value="Histidine kinase-like ATPase, C-terminal domain"/>
    <property type="match status" value="1"/>
</dbReference>
<dbReference type="GO" id="GO:0016020">
    <property type="term" value="C:membrane"/>
    <property type="evidence" value="ECO:0007669"/>
    <property type="project" value="InterPro"/>
</dbReference>
<dbReference type="STRING" id="1844.UG56_022685"/>
<feature type="transmembrane region" description="Helical" evidence="9">
    <location>
        <begin position="99"/>
        <end position="123"/>
    </location>
</feature>
<evidence type="ECO:0000256" key="7">
    <source>
        <dbReference type="ARBA" id="ARBA00022840"/>
    </source>
</evidence>
<evidence type="ECO:0000313" key="11">
    <source>
        <dbReference type="EMBL" id="OIJ24503.1"/>
    </source>
</evidence>
<organism evidence="11 12">
    <name type="scientific">Nocardioides luteus</name>
    <dbReference type="NCBI Taxonomy" id="1844"/>
    <lineage>
        <taxon>Bacteria</taxon>
        <taxon>Bacillati</taxon>
        <taxon>Actinomycetota</taxon>
        <taxon>Actinomycetes</taxon>
        <taxon>Propionibacteriales</taxon>
        <taxon>Nocardioidaceae</taxon>
        <taxon>Nocardioides</taxon>
    </lineage>
</organism>
<dbReference type="PANTHER" id="PTHR24421">
    <property type="entry name" value="NITRATE/NITRITE SENSOR PROTEIN NARX-RELATED"/>
    <property type="match status" value="1"/>
</dbReference>
<dbReference type="Pfam" id="PF07730">
    <property type="entry name" value="HisKA_3"/>
    <property type="match status" value="1"/>
</dbReference>
<feature type="transmembrane region" description="Helical" evidence="9">
    <location>
        <begin position="54"/>
        <end position="87"/>
    </location>
</feature>
<dbReference type="InterPro" id="IPR050482">
    <property type="entry name" value="Sensor_HK_TwoCompSys"/>
</dbReference>
<feature type="domain" description="Signal transduction histidine kinase subgroup 3 dimerisation and phosphoacceptor" evidence="10">
    <location>
        <begin position="176"/>
        <end position="241"/>
    </location>
</feature>
<dbReference type="GO" id="GO:0000155">
    <property type="term" value="F:phosphorelay sensor kinase activity"/>
    <property type="evidence" value="ECO:0007669"/>
    <property type="project" value="InterPro"/>
</dbReference>
<keyword evidence="7" id="KW-0067">ATP-binding</keyword>
<dbReference type="CDD" id="cd16917">
    <property type="entry name" value="HATPase_UhpB-NarQ-NarX-like"/>
    <property type="match status" value="1"/>
</dbReference>
<dbReference type="AlphaFoldDB" id="A0A1J4N0N4"/>
<dbReference type="EMBL" id="JZDQ02000038">
    <property type="protein sequence ID" value="OIJ24503.1"/>
    <property type="molecule type" value="Genomic_DNA"/>
</dbReference>
<dbReference type="GO" id="GO:0046983">
    <property type="term" value="F:protein dimerization activity"/>
    <property type="evidence" value="ECO:0007669"/>
    <property type="project" value="InterPro"/>
</dbReference>
<evidence type="ECO:0000256" key="5">
    <source>
        <dbReference type="ARBA" id="ARBA00022741"/>
    </source>
</evidence>
<evidence type="ECO:0000256" key="3">
    <source>
        <dbReference type="ARBA" id="ARBA00022553"/>
    </source>
</evidence>
<reference evidence="11" key="1">
    <citation type="submission" date="2016-10" db="EMBL/GenBank/DDBJ databases">
        <title>Draft Genome Sequence of Nocardioides luteus Strain BAFB, an Alkane-Degrading Bacterium Isolated from JP-7 Polluted Soil.</title>
        <authorList>
            <person name="Brown L."/>
            <person name="Ruiz O.N."/>
            <person name="Gunasekera T."/>
        </authorList>
    </citation>
    <scope>NUCLEOTIDE SEQUENCE [LARGE SCALE GENOMIC DNA]</scope>
    <source>
        <strain evidence="11">BAFB</strain>
    </source>
</reference>
<evidence type="ECO:0000256" key="4">
    <source>
        <dbReference type="ARBA" id="ARBA00022679"/>
    </source>
</evidence>
<sequence length="384" mass="40506">MARVPAPVRETLVALFAGLAFFAPITDGVGEGRTPLGYVLVGVFTALLLVRTRFPWVVLAGAVALQCALVLTFTTTPVSTLGLLIAVYTVSARNPWRIAISMGVVVAAALVTVLGVIIGTLIVQYSIPVTVQVALAVALGQTARIRAAYIAEITDRALRAEATREAEARRRVAEDRLRIARDLHDAVAHQITVISLNAGVASSAIADRPDAAREALQTIRESSRLVLREIGDMLATLRSPEETPETPSARGLTAVTDLVEQFERSGLAVTYEMSGDPTPISTAVDIVAYRVIQEGLTNALRHGPGTADLDVEIGPRSVSIRVSNPLVARSHAGTGHGLVGMAERVASVRGAVEYGVTEGCFVVSATLPVTEPEAKPEARTGAEE</sequence>
<dbReference type="InterPro" id="IPR011712">
    <property type="entry name" value="Sig_transdc_His_kin_sub3_dim/P"/>
</dbReference>
<evidence type="ECO:0000259" key="10">
    <source>
        <dbReference type="Pfam" id="PF07730"/>
    </source>
</evidence>
<dbReference type="Gene3D" id="1.20.5.1930">
    <property type="match status" value="1"/>
</dbReference>